<evidence type="ECO:0000313" key="1">
    <source>
        <dbReference type="EMBL" id="BFH72413.1"/>
    </source>
</evidence>
<dbReference type="EMBL" id="AP031322">
    <property type="protein sequence ID" value="BFH72413.1"/>
    <property type="molecule type" value="Genomic_DNA"/>
</dbReference>
<gene>
    <name evidence="1" type="ORF">SJAV_03570</name>
</gene>
<sequence>MQTYILQKQETKLKSEEELNERVVDFTTITERRNLD</sequence>
<reference evidence="1" key="1">
    <citation type="submission" date="2024-03" db="EMBL/GenBank/DDBJ databases">
        <title>Complete genome sequence of Sulfurisphaera javensis strain KD-1.</title>
        <authorList>
            <person name="Sakai H."/>
            <person name="Nur N."/>
            <person name="Suwanto A."/>
            <person name="Kurosawa N."/>
        </authorList>
    </citation>
    <scope>NUCLEOTIDE SEQUENCE</scope>
    <source>
        <strain evidence="1">KD-1</strain>
    </source>
</reference>
<name>A0AAT9GNX1_9CREN</name>
<dbReference type="AlphaFoldDB" id="A0AAT9GNX1"/>
<proteinExistence type="predicted"/>
<organism evidence="1">
    <name type="scientific">Sulfurisphaera javensis</name>
    <dbReference type="NCBI Taxonomy" id="2049879"/>
    <lineage>
        <taxon>Archaea</taxon>
        <taxon>Thermoproteota</taxon>
        <taxon>Thermoprotei</taxon>
        <taxon>Sulfolobales</taxon>
        <taxon>Sulfolobaceae</taxon>
        <taxon>Sulfurisphaera</taxon>
    </lineage>
</organism>
<accession>A0AAT9GNX1</accession>
<dbReference type="KEGG" id="sjv:SJAV_03570"/>
<protein>
    <submittedName>
        <fullName evidence="1">Uncharacterized protein</fullName>
    </submittedName>
</protein>